<keyword evidence="2" id="KW-1185">Reference proteome</keyword>
<evidence type="ECO:0000313" key="2">
    <source>
        <dbReference type="Proteomes" id="UP001597241"/>
    </source>
</evidence>
<gene>
    <name evidence="1" type="ORF">ACFQ5N_01570</name>
</gene>
<comment type="caution">
    <text evidence="1">The sequence shown here is derived from an EMBL/GenBank/DDBJ whole genome shotgun (WGS) entry which is preliminary data.</text>
</comment>
<proteinExistence type="predicted"/>
<dbReference type="RefSeq" id="WP_386807156.1">
    <property type="nucleotide sequence ID" value="NZ_JBHTMV010000002.1"/>
</dbReference>
<organism evidence="1 2">
    <name type="scientific">Lutibacter holmesii</name>
    <dbReference type="NCBI Taxonomy" id="1137985"/>
    <lineage>
        <taxon>Bacteria</taxon>
        <taxon>Pseudomonadati</taxon>
        <taxon>Bacteroidota</taxon>
        <taxon>Flavobacteriia</taxon>
        <taxon>Flavobacteriales</taxon>
        <taxon>Flavobacteriaceae</taxon>
        <taxon>Lutibacter</taxon>
    </lineage>
</organism>
<reference evidence="2" key="1">
    <citation type="journal article" date="2019" name="Int. J. Syst. Evol. Microbiol.">
        <title>The Global Catalogue of Microorganisms (GCM) 10K type strain sequencing project: providing services to taxonomists for standard genome sequencing and annotation.</title>
        <authorList>
            <consortium name="The Broad Institute Genomics Platform"/>
            <consortium name="The Broad Institute Genome Sequencing Center for Infectious Disease"/>
            <person name="Wu L."/>
            <person name="Ma J."/>
        </authorList>
    </citation>
    <scope>NUCLEOTIDE SEQUENCE [LARGE SCALE GENOMIC DNA]</scope>
    <source>
        <strain evidence="2">CCUG 62221</strain>
    </source>
</reference>
<evidence type="ECO:0000313" key="1">
    <source>
        <dbReference type="EMBL" id="MFD1292510.1"/>
    </source>
</evidence>
<protein>
    <submittedName>
        <fullName evidence="1">Uncharacterized protein</fullName>
    </submittedName>
</protein>
<name>A0ABW3WMG2_9FLAO</name>
<dbReference type="EMBL" id="JBHTMV010000002">
    <property type="protein sequence ID" value="MFD1292510.1"/>
    <property type="molecule type" value="Genomic_DNA"/>
</dbReference>
<sequence>MKTIQFTTTNPEKNFTVSKNDINNSKALLPNVLYKKMERFVTAIILKNPDITTLNPKLYQLEILENAFLNDKLLIQSNIKKLNQSELQIAIVVLRKDAKLTPVICKAVFKFQLKETIKKAS</sequence>
<accession>A0ABW3WMG2</accession>
<dbReference type="Proteomes" id="UP001597241">
    <property type="component" value="Unassembled WGS sequence"/>
</dbReference>